<sequence>MFFRKLLGNNDPKVEASRPPPGMQTMGASLQRRFAKGVQYNMKIIIKGDRNVGKSCLFYRLQGQKFTEEYLPTDEIQVASIHWNYKTTDDVVKVEVWDVVDKGKKKKKTDGLKLDTSLDGVFEDPCLDAEFLDVYKGTHGVILMYDITKQWTYDYFERELGKIPSHLPVLVLANHRDMGHHRTATEDQARTFIENLGRPQGSATVRYCEASMRNGFGLKYVHKFFNLPFLQLQRESLLRQLETNTHEIDVTNQELMLQEESDEQNYDMFLEEITEKRRQQQEKLSKEAVEKAKAKQEEEKQAAIIAAAKQNGVSPAVAVATASVVPKIGLREAPPARPIPGLNLPPQEPPKALSASKSLPATPATTPSAEPKSSFISKMFSSKSKNTDADPNVLHIPKSTTMPSVRSVEDFVPDEGLDASFLDDGKDLSNDRGNAEGISR</sequence>
<feature type="compositionally biased region" description="Basic and acidic residues" evidence="2">
    <location>
        <begin position="423"/>
        <end position="440"/>
    </location>
</feature>
<gene>
    <name evidence="3" type="ORF">CAPTEDRAFT_93452</name>
</gene>
<dbReference type="SUPFAM" id="SSF52540">
    <property type="entry name" value="P-loop containing nucleoside triphosphate hydrolases"/>
    <property type="match status" value="1"/>
</dbReference>
<dbReference type="InterPro" id="IPR040385">
    <property type="entry name" value="RABL6"/>
</dbReference>
<dbReference type="PANTHER" id="PTHR14932:SF1">
    <property type="entry name" value="RAB-LIKE PROTEIN 6"/>
    <property type="match status" value="1"/>
</dbReference>
<dbReference type="Pfam" id="PF08477">
    <property type="entry name" value="Roc"/>
    <property type="match status" value="1"/>
</dbReference>
<dbReference type="OrthoDB" id="207081at2759"/>
<proteinExistence type="predicted"/>
<dbReference type="InterPro" id="IPR027417">
    <property type="entry name" value="P-loop_NTPase"/>
</dbReference>
<dbReference type="HOGENOM" id="CLU_012780_1_2_1"/>
<dbReference type="PROSITE" id="PS51419">
    <property type="entry name" value="RAB"/>
    <property type="match status" value="1"/>
</dbReference>
<dbReference type="EMBL" id="AMQN01004093">
    <property type="status" value="NOT_ANNOTATED_CDS"/>
    <property type="molecule type" value="Genomic_DNA"/>
</dbReference>
<evidence type="ECO:0000313" key="5">
    <source>
        <dbReference type="Proteomes" id="UP000014760"/>
    </source>
</evidence>
<evidence type="ECO:0000256" key="2">
    <source>
        <dbReference type="SAM" id="MobiDB-lite"/>
    </source>
</evidence>
<dbReference type="Gene3D" id="3.40.50.300">
    <property type="entry name" value="P-loop containing nucleotide triphosphate hydrolases"/>
    <property type="match status" value="1"/>
</dbReference>
<reference evidence="3 5" key="2">
    <citation type="journal article" date="2013" name="Nature">
        <title>Insights into bilaterian evolution from three spiralian genomes.</title>
        <authorList>
            <person name="Simakov O."/>
            <person name="Marletaz F."/>
            <person name="Cho S.J."/>
            <person name="Edsinger-Gonzales E."/>
            <person name="Havlak P."/>
            <person name="Hellsten U."/>
            <person name="Kuo D.H."/>
            <person name="Larsson T."/>
            <person name="Lv J."/>
            <person name="Arendt D."/>
            <person name="Savage R."/>
            <person name="Osoegawa K."/>
            <person name="de Jong P."/>
            <person name="Grimwood J."/>
            <person name="Chapman J.A."/>
            <person name="Shapiro H."/>
            <person name="Aerts A."/>
            <person name="Otillar R.P."/>
            <person name="Terry A.Y."/>
            <person name="Boore J.L."/>
            <person name="Grigoriev I.V."/>
            <person name="Lindberg D.R."/>
            <person name="Seaver E.C."/>
            <person name="Weisblat D.A."/>
            <person name="Putnam N.H."/>
            <person name="Rokhsar D.S."/>
        </authorList>
    </citation>
    <scope>NUCLEOTIDE SEQUENCE</scope>
    <source>
        <strain evidence="3 5">I ESC-2004</strain>
    </source>
</reference>
<feature type="coiled-coil region" evidence="1">
    <location>
        <begin position="270"/>
        <end position="306"/>
    </location>
</feature>
<dbReference type="GO" id="GO:0005525">
    <property type="term" value="F:GTP binding"/>
    <property type="evidence" value="ECO:0007669"/>
    <property type="project" value="InterPro"/>
</dbReference>
<keyword evidence="5" id="KW-1185">Reference proteome</keyword>
<evidence type="ECO:0000256" key="1">
    <source>
        <dbReference type="SAM" id="Coils"/>
    </source>
</evidence>
<dbReference type="AlphaFoldDB" id="R7VFJ2"/>
<reference evidence="4" key="3">
    <citation type="submission" date="2015-06" db="UniProtKB">
        <authorList>
            <consortium name="EnsemblMetazoa"/>
        </authorList>
    </citation>
    <scope>IDENTIFICATION</scope>
</reference>
<dbReference type="Proteomes" id="UP000014760">
    <property type="component" value="Unassembled WGS sequence"/>
</dbReference>
<evidence type="ECO:0008006" key="6">
    <source>
        <dbReference type="Google" id="ProtNLM"/>
    </source>
</evidence>
<name>R7VFJ2_CAPTE</name>
<reference evidence="5" key="1">
    <citation type="submission" date="2012-12" db="EMBL/GenBank/DDBJ databases">
        <authorList>
            <person name="Hellsten U."/>
            <person name="Grimwood J."/>
            <person name="Chapman J.A."/>
            <person name="Shapiro H."/>
            <person name="Aerts A."/>
            <person name="Otillar R.P."/>
            <person name="Terry A.Y."/>
            <person name="Boore J.L."/>
            <person name="Simakov O."/>
            <person name="Marletaz F."/>
            <person name="Cho S.-J."/>
            <person name="Edsinger-Gonzales E."/>
            <person name="Havlak P."/>
            <person name="Kuo D.-H."/>
            <person name="Larsson T."/>
            <person name="Lv J."/>
            <person name="Arendt D."/>
            <person name="Savage R."/>
            <person name="Osoegawa K."/>
            <person name="de Jong P."/>
            <person name="Lindberg D.R."/>
            <person name="Seaver E.C."/>
            <person name="Weisblat D.A."/>
            <person name="Putnam N.H."/>
            <person name="Grigoriev I.V."/>
            <person name="Rokhsar D.S."/>
        </authorList>
    </citation>
    <scope>NUCLEOTIDE SEQUENCE</scope>
    <source>
        <strain evidence="5">I ESC-2004</strain>
    </source>
</reference>
<dbReference type="PANTHER" id="PTHR14932">
    <property type="entry name" value="RAS GTPASE-RELATED"/>
    <property type="match status" value="1"/>
</dbReference>
<dbReference type="STRING" id="283909.R7VFJ2"/>
<accession>R7VFJ2</accession>
<dbReference type="GO" id="GO:0005634">
    <property type="term" value="C:nucleus"/>
    <property type="evidence" value="ECO:0007669"/>
    <property type="project" value="TreeGrafter"/>
</dbReference>
<evidence type="ECO:0000313" key="4">
    <source>
        <dbReference type="EnsemblMetazoa" id="CapteP93452"/>
    </source>
</evidence>
<feature type="compositionally biased region" description="Low complexity" evidence="2">
    <location>
        <begin position="350"/>
        <end position="384"/>
    </location>
</feature>
<evidence type="ECO:0000313" key="3">
    <source>
        <dbReference type="EMBL" id="ELU17337.1"/>
    </source>
</evidence>
<keyword evidence="1" id="KW-0175">Coiled coil</keyword>
<dbReference type="EMBL" id="KB292570">
    <property type="protein sequence ID" value="ELU17337.1"/>
    <property type="molecule type" value="Genomic_DNA"/>
</dbReference>
<dbReference type="GO" id="GO:0005829">
    <property type="term" value="C:cytosol"/>
    <property type="evidence" value="ECO:0007669"/>
    <property type="project" value="TreeGrafter"/>
</dbReference>
<protein>
    <recommendedName>
        <fullName evidence="6">Rab-like protein 6</fullName>
    </recommendedName>
</protein>
<dbReference type="EnsemblMetazoa" id="CapteT93452">
    <property type="protein sequence ID" value="CapteP93452"/>
    <property type="gene ID" value="CapteG93452"/>
</dbReference>
<dbReference type="OMA" id="PLCHECC"/>
<dbReference type="SMART" id="SM00175">
    <property type="entry name" value="RAB"/>
    <property type="match status" value="1"/>
</dbReference>
<feature type="region of interest" description="Disordered" evidence="2">
    <location>
        <begin position="331"/>
        <end position="440"/>
    </location>
</feature>
<dbReference type="PRINTS" id="PR00449">
    <property type="entry name" value="RASTRNSFRMNG"/>
</dbReference>
<organism evidence="3">
    <name type="scientific">Capitella teleta</name>
    <name type="common">Polychaete worm</name>
    <dbReference type="NCBI Taxonomy" id="283909"/>
    <lineage>
        <taxon>Eukaryota</taxon>
        <taxon>Metazoa</taxon>
        <taxon>Spiralia</taxon>
        <taxon>Lophotrochozoa</taxon>
        <taxon>Annelida</taxon>
        <taxon>Polychaeta</taxon>
        <taxon>Sedentaria</taxon>
        <taxon>Scolecida</taxon>
        <taxon>Capitellidae</taxon>
        <taxon>Capitella</taxon>
    </lineage>
</organism>